<evidence type="ECO:0000313" key="1">
    <source>
        <dbReference type="EMBL" id="KDP23176.1"/>
    </source>
</evidence>
<reference evidence="1 2" key="1">
    <citation type="journal article" date="2014" name="PLoS ONE">
        <title>Global Analysis of Gene Expression Profiles in Physic Nut (Jatropha curcas L.) Seedlings Exposed to Salt Stress.</title>
        <authorList>
            <person name="Zhang L."/>
            <person name="Zhang C."/>
            <person name="Wu P."/>
            <person name="Chen Y."/>
            <person name="Li M."/>
            <person name="Jiang H."/>
            <person name="Wu G."/>
        </authorList>
    </citation>
    <scope>NUCLEOTIDE SEQUENCE [LARGE SCALE GENOMIC DNA]</scope>
    <source>
        <strain evidence="2">cv. GZQX0401</strain>
        <tissue evidence="1">Young leaves</tissue>
    </source>
</reference>
<accession>A0A067JGX3</accession>
<sequence>MLEAHRADSTGHAGDPSCGPKSDFSVGLHNVSAADYNEVCQLYEAACLKLAVARLSDEHVDWYIEQVTISSYMLCVPLYGVTMAVAYYPSHVVRQYGHDQAIFDYAQFEGGLITRRFPSRFIFTWRSHMNVPISNLVDTSSLDLYRSWL</sequence>
<dbReference type="AlphaFoldDB" id="A0A067JGX3"/>
<gene>
    <name evidence="1" type="ORF">JCGZ_00348</name>
</gene>
<protein>
    <submittedName>
        <fullName evidence="1">Uncharacterized protein</fullName>
    </submittedName>
</protein>
<organism evidence="1 2">
    <name type="scientific">Jatropha curcas</name>
    <name type="common">Barbados nut</name>
    <dbReference type="NCBI Taxonomy" id="180498"/>
    <lineage>
        <taxon>Eukaryota</taxon>
        <taxon>Viridiplantae</taxon>
        <taxon>Streptophyta</taxon>
        <taxon>Embryophyta</taxon>
        <taxon>Tracheophyta</taxon>
        <taxon>Spermatophyta</taxon>
        <taxon>Magnoliopsida</taxon>
        <taxon>eudicotyledons</taxon>
        <taxon>Gunneridae</taxon>
        <taxon>Pentapetalae</taxon>
        <taxon>rosids</taxon>
        <taxon>fabids</taxon>
        <taxon>Malpighiales</taxon>
        <taxon>Euphorbiaceae</taxon>
        <taxon>Crotonoideae</taxon>
        <taxon>Jatropheae</taxon>
        <taxon>Jatropha</taxon>
    </lineage>
</organism>
<keyword evidence="2" id="KW-1185">Reference proteome</keyword>
<dbReference type="EMBL" id="KK915231">
    <property type="protein sequence ID" value="KDP23176.1"/>
    <property type="molecule type" value="Genomic_DNA"/>
</dbReference>
<name>A0A067JGX3_JATCU</name>
<proteinExistence type="predicted"/>
<evidence type="ECO:0000313" key="2">
    <source>
        <dbReference type="Proteomes" id="UP000027138"/>
    </source>
</evidence>
<dbReference type="Proteomes" id="UP000027138">
    <property type="component" value="Unassembled WGS sequence"/>
</dbReference>